<feature type="transmembrane region" description="Helical" evidence="6">
    <location>
        <begin position="351"/>
        <end position="375"/>
    </location>
</feature>
<protein>
    <submittedName>
        <fullName evidence="10">Thiol:disulfide interchange protein DsbD</fullName>
        <ecNumber evidence="10">1.8.1.8</ecNumber>
    </submittedName>
</protein>
<feature type="domain" description="Thiol:disulfide interchange protein DsbD N-terminal" evidence="9">
    <location>
        <begin position="34"/>
        <end position="140"/>
    </location>
</feature>
<keyword evidence="4 6" id="KW-1133">Transmembrane helix</keyword>
<feature type="transmembrane region" description="Helical" evidence="6">
    <location>
        <begin position="424"/>
        <end position="441"/>
    </location>
</feature>
<dbReference type="SUPFAM" id="SSF52833">
    <property type="entry name" value="Thioredoxin-like"/>
    <property type="match status" value="1"/>
</dbReference>
<evidence type="ECO:0000256" key="4">
    <source>
        <dbReference type="ARBA" id="ARBA00022989"/>
    </source>
</evidence>
<dbReference type="InterPro" id="IPR003834">
    <property type="entry name" value="Cyt_c_assmbl_TM_dom"/>
</dbReference>
<evidence type="ECO:0000313" key="11">
    <source>
        <dbReference type="Proteomes" id="UP000249891"/>
    </source>
</evidence>
<dbReference type="Gene3D" id="2.60.40.1250">
    <property type="entry name" value="Thiol:disulfide interchange protein DsbD, N-terminal domain"/>
    <property type="match status" value="1"/>
</dbReference>
<name>A0A2X2RG22_CAPOC</name>
<dbReference type="Pfam" id="PF11412">
    <property type="entry name" value="DsbD_N"/>
    <property type="match status" value="1"/>
</dbReference>
<dbReference type="Pfam" id="PF02683">
    <property type="entry name" value="DsbD_TM"/>
    <property type="match status" value="1"/>
</dbReference>
<evidence type="ECO:0000256" key="6">
    <source>
        <dbReference type="SAM" id="Phobius"/>
    </source>
</evidence>
<feature type="chain" id="PRO_5016083166" evidence="7">
    <location>
        <begin position="19"/>
        <end position="673"/>
    </location>
</feature>
<dbReference type="PANTHER" id="PTHR32234">
    <property type="entry name" value="THIOL:DISULFIDE INTERCHANGE PROTEIN DSBD"/>
    <property type="match status" value="1"/>
</dbReference>
<feature type="transmembrane region" description="Helical" evidence="6">
    <location>
        <begin position="387"/>
        <end position="404"/>
    </location>
</feature>
<keyword evidence="2 6" id="KW-0812">Transmembrane</keyword>
<keyword evidence="5 6" id="KW-0472">Membrane</keyword>
<comment type="subcellular location">
    <subcellularLocation>
        <location evidence="1">Membrane</location>
        <topology evidence="1">Multi-pass membrane protein</topology>
    </subcellularLocation>
</comment>
<feature type="transmembrane region" description="Helical" evidence="6">
    <location>
        <begin position="461"/>
        <end position="480"/>
    </location>
</feature>
<evidence type="ECO:0000256" key="1">
    <source>
        <dbReference type="ARBA" id="ARBA00004141"/>
    </source>
</evidence>
<dbReference type="Gene3D" id="3.40.30.10">
    <property type="entry name" value="Glutaredoxin"/>
    <property type="match status" value="1"/>
</dbReference>
<dbReference type="AlphaFoldDB" id="A0A2X2RG22"/>
<reference evidence="10 11" key="1">
    <citation type="submission" date="2018-06" db="EMBL/GenBank/DDBJ databases">
        <authorList>
            <consortium name="Pathogen Informatics"/>
            <person name="Doyle S."/>
        </authorList>
    </citation>
    <scope>NUCLEOTIDE SEQUENCE [LARGE SCALE GENOMIC DNA]</scope>
    <source>
        <strain evidence="10 11">NCTC11546</strain>
    </source>
</reference>
<dbReference type="Proteomes" id="UP000249891">
    <property type="component" value="Unassembled WGS sequence"/>
</dbReference>
<dbReference type="EC" id="1.8.1.8" evidence="10"/>
<organism evidence="10 11">
    <name type="scientific">Capnocytophaga ochracea</name>
    <dbReference type="NCBI Taxonomy" id="1018"/>
    <lineage>
        <taxon>Bacteria</taxon>
        <taxon>Pseudomonadati</taxon>
        <taxon>Bacteroidota</taxon>
        <taxon>Flavobacteriia</taxon>
        <taxon>Flavobacteriales</taxon>
        <taxon>Flavobacteriaceae</taxon>
        <taxon>Capnocytophaga</taxon>
    </lineage>
</organism>
<keyword evidence="7" id="KW-0732">Signal</keyword>
<feature type="transmembrane region" description="Helical" evidence="6">
    <location>
        <begin position="317"/>
        <end position="339"/>
    </location>
</feature>
<dbReference type="GO" id="GO:0017004">
    <property type="term" value="P:cytochrome complex assembly"/>
    <property type="evidence" value="ECO:0007669"/>
    <property type="project" value="UniProtKB-KW"/>
</dbReference>
<evidence type="ECO:0000256" key="3">
    <source>
        <dbReference type="ARBA" id="ARBA00022748"/>
    </source>
</evidence>
<gene>
    <name evidence="10" type="primary">dsbD_1</name>
    <name evidence="10" type="ORF">NCTC11546_00603</name>
</gene>
<accession>A0A2X2RG22</accession>
<dbReference type="InterPro" id="IPR036249">
    <property type="entry name" value="Thioredoxin-like_sf"/>
</dbReference>
<keyword evidence="10" id="KW-0560">Oxidoreductase</keyword>
<evidence type="ECO:0000256" key="2">
    <source>
        <dbReference type="ARBA" id="ARBA00022692"/>
    </source>
</evidence>
<keyword evidence="3" id="KW-0201">Cytochrome c-type biogenesis</keyword>
<feature type="transmembrane region" description="Helical" evidence="6">
    <location>
        <begin position="241"/>
        <end position="263"/>
    </location>
</feature>
<dbReference type="GO" id="GO:0047134">
    <property type="term" value="F:protein-disulfide reductase [NAD(P)H] activity"/>
    <property type="evidence" value="ECO:0007669"/>
    <property type="project" value="UniProtKB-EC"/>
</dbReference>
<evidence type="ECO:0000259" key="8">
    <source>
        <dbReference type="Pfam" id="PF02683"/>
    </source>
</evidence>
<feature type="signal peptide" evidence="7">
    <location>
        <begin position="1"/>
        <end position="18"/>
    </location>
</feature>
<feature type="transmembrane region" description="Helical" evidence="6">
    <location>
        <begin position="275"/>
        <end position="296"/>
    </location>
</feature>
<dbReference type="EMBL" id="UARG01000017">
    <property type="protein sequence ID" value="SQA77397.1"/>
    <property type="molecule type" value="Genomic_DNA"/>
</dbReference>
<feature type="domain" description="Cytochrome C biogenesis protein transmembrane" evidence="8">
    <location>
        <begin position="197"/>
        <end position="409"/>
    </location>
</feature>
<dbReference type="InterPro" id="IPR036929">
    <property type="entry name" value="DsbDN_sf"/>
</dbReference>
<evidence type="ECO:0000256" key="7">
    <source>
        <dbReference type="SAM" id="SignalP"/>
    </source>
</evidence>
<evidence type="ECO:0000256" key="5">
    <source>
        <dbReference type="ARBA" id="ARBA00023136"/>
    </source>
</evidence>
<sequence length="673" mass="74324">MKKIITLIFVVFVAIANAQIHNPVKWKTAVEKINDSEYNLVSTATIEAGWKLYAQNIPPKGPIPTTFTFEKSANFELMGKTEESKPIQKHDKVFDMEIAYFYNQAVFKQRIKIVKPITSIKATVEFMSCDDSNCLPPDTVDLEFFLSGAPVASKVVTPQFTFGNNTDGNNTVPTTSVSQTTTAKAPVHTPISHQGLWTIFFISFLSGFAALLTPCVFPMIPMTVSYFTKQSKTKAKGVKNAVIYGISIIVIYVLLGSAITAIFGADALNALASNFWFNLIFFLILVVFAISFLGAFEITLPSSWSTKVDAQADRSGFIGIFFMALALAIVSFSCTGPIVGTLLVQAASEGGIAPIIGMFGFSLAIALPFALFAAFPGWLHSLPKSGGWMNTVKVVLGFLELALAFKFLSNADLVLQYHWIEREVFIAIWIAVFGTLSLYLFGKIRLPHDDATDRISVGRLLLGLLTLSFTIYMIPGLWGAPLNLINAFPPPQHYSESPYGVGYTADGGSASVDEGALPVGAHLFKPHNIVTFDDYEKGLAYAKQVNKPVLLDFTGWSCVNCRKMEQNVWPNPQVLDALRNEVVLISLYVDDKRPLPESEVRPSQIREGKMIKTIGQKWSEFQTLHYKANTQPFYVLMNLQGENLVDPIGYTLDTDDPDEFYKWIKQGITAFGK</sequence>
<proteinExistence type="predicted"/>
<feature type="transmembrane region" description="Helical" evidence="6">
    <location>
        <begin position="196"/>
        <end position="220"/>
    </location>
</feature>
<dbReference type="GO" id="GO:0016020">
    <property type="term" value="C:membrane"/>
    <property type="evidence" value="ECO:0007669"/>
    <property type="project" value="UniProtKB-SubCell"/>
</dbReference>
<evidence type="ECO:0000313" key="10">
    <source>
        <dbReference type="EMBL" id="SQA77397.1"/>
    </source>
</evidence>
<evidence type="ECO:0000259" key="9">
    <source>
        <dbReference type="Pfam" id="PF11412"/>
    </source>
</evidence>
<dbReference type="InterPro" id="IPR028250">
    <property type="entry name" value="DsbDN"/>
</dbReference>
<dbReference type="GO" id="GO:0045454">
    <property type="term" value="P:cell redox homeostasis"/>
    <property type="evidence" value="ECO:0007669"/>
    <property type="project" value="TreeGrafter"/>
</dbReference>
<dbReference type="PANTHER" id="PTHR32234:SF0">
    <property type="entry name" value="THIOL:DISULFIDE INTERCHANGE PROTEIN DSBD"/>
    <property type="match status" value="1"/>
</dbReference>
<dbReference type="RefSeq" id="WP_128090909.1">
    <property type="nucleotide sequence ID" value="NZ_UARG01000017.1"/>
</dbReference>
<dbReference type="Pfam" id="PF13899">
    <property type="entry name" value="Thioredoxin_7"/>
    <property type="match status" value="1"/>
</dbReference>